<keyword evidence="1" id="KW-0812">Transmembrane</keyword>
<keyword evidence="1" id="KW-1133">Transmembrane helix</keyword>
<name>A0A812DVK2_ACAPH</name>
<organism evidence="2 3">
    <name type="scientific">Acanthosepion pharaonis</name>
    <name type="common">Pharaoh cuttlefish</name>
    <name type="synonym">Sepia pharaonis</name>
    <dbReference type="NCBI Taxonomy" id="158019"/>
    <lineage>
        <taxon>Eukaryota</taxon>
        <taxon>Metazoa</taxon>
        <taxon>Spiralia</taxon>
        <taxon>Lophotrochozoa</taxon>
        <taxon>Mollusca</taxon>
        <taxon>Cephalopoda</taxon>
        <taxon>Coleoidea</taxon>
        <taxon>Decapodiformes</taxon>
        <taxon>Sepiida</taxon>
        <taxon>Sepiina</taxon>
        <taxon>Sepiidae</taxon>
        <taxon>Acanthosepion</taxon>
    </lineage>
</organism>
<proteinExistence type="predicted"/>
<feature type="transmembrane region" description="Helical" evidence="1">
    <location>
        <begin position="125"/>
        <end position="144"/>
    </location>
</feature>
<feature type="transmembrane region" description="Helical" evidence="1">
    <location>
        <begin position="96"/>
        <end position="119"/>
    </location>
</feature>
<protein>
    <submittedName>
        <fullName evidence="2">Uncharacterized protein</fullName>
    </submittedName>
</protein>
<keyword evidence="1" id="KW-0472">Membrane</keyword>
<dbReference type="EMBL" id="CAHIKZ030004328">
    <property type="protein sequence ID" value="CAE1309605.1"/>
    <property type="molecule type" value="Genomic_DNA"/>
</dbReference>
<evidence type="ECO:0000313" key="3">
    <source>
        <dbReference type="Proteomes" id="UP000597762"/>
    </source>
</evidence>
<dbReference type="Proteomes" id="UP000597762">
    <property type="component" value="Unassembled WGS sequence"/>
</dbReference>
<dbReference type="AlphaFoldDB" id="A0A812DVK2"/>
<feature type="transmembrane region" description="Helical" evidence="1">
    <location>
        <begin position="176"/>
        <end position="197"/>
    </location>
</feature>
<evidence type="ECO:0000313" key="2">
    <source>
        <dbReference type="EMBL" id="CAE1309605.1"/>
    </source>
</evidence>
<reference evidence="2" key="1">
    <citation type="submission" date="2021-01" db="EMBL/GenBank/DDBJ databases">
        <authorList>
            <person name="Li R."/>
            <person name="Bekaert M."/>
        </authorList>
    </citation>
    <scope>NUCLEOTIDE SEQUENCE</scope>
    <source>
        <strain evidence="2">Farmed</strain>
    </source>
</reference>
<comment type="caution">
    <text evidence="2">The sequence shown here is derived from an EMBL/GenBank/DDBJ whole genome shotgun (WGS) entry which is preliminary data.</text>
</comment>
<accession>A0A812DVK2</accession>
<gene>
    <name evidence="2" type="ORF">SPHA_61265</name>
</gene>
<feature type="transmembrane region" description="Helical" evidence="1">
    <location>
        <begin position="151"/>
        <end position="170"/>
    </location>
</feature>
<keyword evidence="3" id="KW-1185">Reference proteome</keyword>
<sequence length="202" mass="23203">MKSEAPVFDQPGKRLLVDRLSPHLVQTLSHILYHCYSPVSSPIIPTHQPLKPPPCKLESVRPPLSTSGHFYNEVFLSQSPYNIFPPSLLPSFFSRLTLAIIFANFYLLPASSLFLPTSFAQSPEFYFALTFRIFLPYSSFASLLSPNAFPFFSSLIIYVSFFFFFFFFAFPPSSYSFFLFFSFTPSSHWLLTSHLLLSSRQR</sequence>
<evidence type="ECO:0000256" key="1">
    <source>
        <dbReference type="SAM" id="Phobius"/>
    </source>
</evidence>